<sequence length="61" mass="7022">MKKETSTTVTYYCVTVELTYQMQNNKQTSHITLINSATNREVLQSQFVDCRELLALIKCCS</sequence>
<accession>A0A1J1IFD2</accession>
<keyword evidence="2" id="KW-1185">Reference proteome</keyword>
<dbReference type="EMBL" id="CVRI01000048">
    <property type="protein sequence ID" value="CRK98923.1"/>
    <property type="molecule type" value="Genomic_DNA"/>
</dbReference>
<proteinExistence type="predicted"/>
<organism evidence="1 2">
    <name type="scientific">Clunio marinus</name>
    <dbReference type="NCBI Taxonomy" id="568069"/>
    <lineage>
        <taxon>Eukaryota</taxon>
        <taxon>Metazoa</taxon>
        <taxon>Ecdysozoa</taxon>
        <taxon>Arthropoda</taxon>
        <taxon>Hexapoda</taxon>
        <taxon>Insecta</taxon>
        <taxon>Pterygota</taxon>
        <taxon>Neoptera</taxon>
        <taxon>Endopterygota</taxon>
        <taxon>Diptera</taxon>
        <taxon>Nematocera</taxon>
        <taxon>Chironomoidea</taxon>
        <taxon>Chironomidae</taxon>
        <taxon>Clunio</taxon>
    </lineage>
</organism>
<name>A0A1J1IFD2_9DIPT</name>
<dbReference type="Proteomes" id="UP000183832">
    <property type="component" value="Unassembled WGS sequence"/>
</dbReference>
<reference evidence="1 2" key="1">
    <citation type="submission" date="2015-04" db="EMBL/GenBank/DDBJ databases">
        <authorList>
            <person name="Syromyatnikov M.Y."/>
            <person name="Popov V.N."/>
        </authorList>
    </citation>
    <scope>NUCLEOTIDE SEQUENCE [LARGE SCALE GENOMIC DNA]</scope>
</reference>
<protein>
    <submittedName>
        <fullName evidence="1">CLUMA_CG012453, isoform A</fullName>
    </submittedName>
</protein>
<evidence type="ECO:0000313" key="2">
    <source>
        <dbReference type="Proteomes" id="UP000183832"/>
    </source>
</evidence>
<gene>
    <name evidence="1" type="ORF">CLUMA_CG012453</name>
</gene>
<dbReference type="AlphaFoldDB" id="A0A1J1IFD2"/>
<evidence type="ECO:0000313" key="1">
    <source>
        <dbReference type="EMBL" id="CRK98923.1"/>
    </source>
</evidence>